<name>A0ABW8IV57_9GAMM</name>
<feature type="transmembrane region" description="Helical" evidence="1">
    <location>
        <begin position="101"/>
        <end position="122"/>
    </location>
</feature>
<organism evidence="2 3">
    <name type="scientific">Dyella lipolytica</name>
    <dbReference type="NCBI Taxonomy" id="1867835"/>
    <lineage>
        <taxon>Bacteria</taxon>
        <taxon>Pseudomonadati</taxon>
        <taxon>Pseudomonadota</taxon>
        <taxon>Gammaproteobacteria</taxon>
        <taxon>Lysobacterales</taxon>
        <taxon>Rhodanobacteraceae</taxon>
        <taxon>Dyella</taxon>
    </lineage>
</organism>
<dbReference type="Proteomes" id="UP001620405">
    <property type="component" value="Unassembled WGS sequence"/>
</dbReference>
<evidence type="ECO:0000313" key="3">
    <source>
        <dbReference type="Proteomes" id="UP001620405"/>
    </source>
</evidence>
<accession>A0ABW8IV57</accession>
<reference evidence="2 3" key="1">
    <citation type="submission" date="2020-10" db="EMBL/GenBank/DDBJ databases">
        <title>Phylogeny of dyella-like bacteria.</title>
        <authorList>
            <person name="Fu J."/>
        </authorList>
    </citation>
    <scope>NUCLEOTIDE SEQUENCE [LARGE SCALE GENOMIC DNA]</scope>
    <source>
        <strain evidence="2 3">DHOB07</strain>
    </source>
</reference>
<dbReference type="RefSeq" id="WP_284397498.1">
    <property type="nucleotide sequence ID" value="NZ_BSNQ01000003.1"/>
</dbReference>
<feature type="transmembrane region" description="Helical" evidence="1">
    <location>
        <begin position="7"/>
        <end position="26"/>
    </location>
</feature>
<sequence>MSEISAFRLYVLRAAYALIAVGLALMVWPKLIQHTSEWALKDGDTFGLLAGIQVLAMLGVRYPVKMLPLLFFELTWKSIWLLTIALPLWRANQIDPGTADSIQACVFGVVISVIAIPWRYVWAKFVRESGDSWRWSTRSA</sequence>
<keyword evidence="3" id="KW-1185">Reference proteome</keyword>
<feature type="transmembrane region" description="Helical" evidence="1">
    <location>
        <begin position="69"/>
        <end position="89"/>
    </location>
</feature>
<feature type="transmembrane region" description="Helical" evidence="1">
    <location>
        <begin position="46"/>
        <end position="62"/>
    </location>
</feature>
<keyword evidence="1" id="KW-1133">Transmembrane helix</keyword>
<keyword evidence="1" id="KW-0812">Transmembrane</keyword>
<protein>
    <submittedName>
        <fullName evidence="2">Uncharacterized protein</fullName>
    </submittedName>
</protein>
<keyword evidence="1" id="KW-0472">Membrane</keyword>
<proteinExistence type="predicted"/>
<evidence type="ECO:0000313" key="2">
    <source>
        <dbReference type="EMBL" id="MFK2873423.1"/>
    </source>
</evidence>
<comment type="caution">
    <text evidence="2">The sequence shown here is derived from an EMBL/GenBank/DDBJ whole genome shotgun (WGS) entry which is preliminary data.</text>
</comment>
<gene>
    <name evidence="2" type="ORF">ISP13_07745</name>
</gene>
<dbReference type="EMBL" id="JADIKG010000011">
    <property type="protein sequence ID" value="MFK2873423.1"/>
    <property type="molecule type" value="Genomic_DNA"/>
</dbReference>
<evidence type="ECO:0000256" key="1">
    <source>
        <dbReference type="SAM" id="Phobius"/>
    </source>
</evidence>